<dbReference type="Gene3D" id="3.30.450.20">
    <property type="entry name" value="PAS domain"/>
    <property type="match status" value="1"/>
</dbReference>
<evidence type="ECO:0000259" key="3">
    <source>
        <dbReference type="PROSITE" id="PS50887"/>
    </source>
</evidence>
<dbReference type="SUPFAM" id="SSF55073">
    <property type="entry name" value="Nucleotide cyclase"/>
    <property type="match status" value="1"/>
</dbReference>
<feature type="region of interest" description="Disordered" evidence="1">
    <location>
        <begin position="486"/>
        <end position="519"/>
    </location>
</feature>
<dbReference type="InterPro" id="IPR052155">
    <property type="entry name" value="Biofilm_reg_signaling"/>
</dbReference>
<comment type="caution">
    <text evidence="4">The sequence shown here is derived from an EMBL/GenBank/DDBJ whole genome shotgun (WGS) entry which is preliminary data.</text>
</comment>
<dbReference type="EMBL" id="VCDI01000001">
    <property type="protein sequence ID" value="TLU74285.1"/>
    <property type="molecule type" value="Genomic_DNA"/>
</dbReference>
<dbReference type="RefSeq" id="WP_138324537.1">
    <property type="nucleotide sequence ID" value="NZ_VCDI01000001.1"/>
</dbReference>
<dbReference type="InterPro" id="IPR029787">
    <property type="entry name" value="Nucleotide_cyclase"/>
</dbReference>
<protein>
    <submittedName>
        <fullName evidence="4">GGDEF domain-containing protein</fullName>
    </submittedName>
</protein>
<dbReference type="PROSITE" id="PS50113">
    <property type="entry name" value="PAC"/>
    <property type="match status" value="1"/>
</dbReference>
<name>A0A5R9J9M6_9PROT</name>
<evidence type="ECO:0000259" key="2">
    <source>
        <dbReference type="PROSITE" id="PS50113"/>
    </source>
</evidence>
<dbReference type="CDD" id="cd01949">
    <property type="entry name" value="GGDEF"/>
    <property type="match status" value="1"/>
</dbReference>
<organism evidence="4 5">
    <name type="scientific">Lichenicoccus roseus</name>
    <dbReference type="NCBI Taxonomy" id="2683649"/>
    <lineage>
        <taxon>Bacteria</taxon>
        <taxon>Pseudomonadati</taxon>
        <taxon>Pseudomonadota</taxon>
        <taxon>Alphaproteobacteria</taxon>
        <taxon>Acetobacterales</taxon>
        <taxon>Acetobacteraceae</taxon>
        <taxon>Lichenicoccus</taxon>
    </lineage>
</organism>
<dbReference type="InterPro" id="IPR000160">
    <property type="entry name" value="GGDEF_dom"/>
</dbReference>
<keyword evidence="5" id="KW-1185">Reference proteome</keyword>
<dbReference type="InterPro" id="IPR000700">
    <property type="entry name" value="PAS-assoc_C"/>
</dbReference>
<evidence type="ECO:0000313" key="5">
    <source>
        <dbReference type="Proteomes" id="UP000305654"/>
    </source>
</evidence>
<dbReference type="PANTHER" id="PTHR44757">
    <property type="entry name" value="DIGUANYLATE CYCLASE DGCP"/>
    <property type="match status" value="1"/>
</dbReference>
<dbReference type="SUPFAM" id="SSF55785">
    <property type="entry name" value="PYP-like sensor domain (PAS domain)"/>
    <property type="match status" value="1"/>
</dbReference>
<dbReference type="Gene3D" id="3.30.70.270">
    <property type="match status" value="1"/>
</dbReference>
<dbReference type="Proteomes" id="UP000305654">
    <property type="component" value="Unassembled WGS sequence"/>
</dbReference>
<evidence type="ECO:0000256" key="1">
    <source>
        <dbReference type="SAM" id="MobiDB-lite"/>
    </source>
</evidence>
<dbReference type="Pfam" id="PF00990">
    <property type="entry name" value="GGDEF"/>
    <property type="match status" value="1"/>
</dbReference>
<proteinExistence type="predicted"/>
<reference evidence="4 5" key="1">
    <citation type="submission" date="2019-05" db="EMBL/GenBank/DDBJ databases">
        <authorList>
            <person name="Pankratov T."/>
            <person name="Grouzdev D."/>
        </authorList>
    </citation>
    <scope>NUCLEOTIDE SEQUENCE [LARGE SCALE GENOMIC DNA]</scope>
    <source>
        <strain evidence="4 5">KEBCLARHB70R</strain>
    </source>
</reference>
<dbReference type="OrthoDB" id="9789238at2"/>
<evidence type="ECO:0000313" key="4">
    <source>
        <dbReference type="EMBL" id="TLU74285.1"/>
    </source>
</evidence>
<gene>
    <name evidence="4" type="ORF">FE263_03575</name>
</gene>
<feature type="domain" description="PAC" evidence="2">
    <location>
        <begin position="292"/>
        <end position="344"/>
    </location>
</feature>
<dbReference type="NCBIfam" id="TIGR00254">
    <property type="entry name" value="GGDEF"/>
    <property type="match status" value="1"/>
</dbReference>
<dbReference type="SMART" id="SM00267">
    <property type="entry name" value="GGDEF"/>
    <property type="match status" value="1"/>
</dbReference>
<dbReference type="PROSITE" id="PS50887">
    <property type="entry name" value="GGDEF"/>
    <property type="match status" value="1"/>
</dbReference>
<dbReference type="InterPro" id="IPR035965">
    <property type="entry name" value="PAS-like_dom_sf"/>
</dbReference>
<accession>A0A5R9J9M6</accession>
<dbReference type="PANTHER" id="PTHR44757:SF2">
    <property type="entry name" value="BIOFILM ARCHITECTURE MAINTENANCE PROTEIN MBAA"/>
    <property type="match status" value="1"/>
</dbReference>
<sequence>MRPENSRACRAAAVDDTLHQTCLVLQADDASTFELAPVSLWLEDLSAVRKLLEDWTRAGMVSVRDHVAADPARLASLRAAMVVLKVNRRTLTLYEARDSTHLLENLRRVFDEETVPALLHSVEALWDSRTGFSTSAINTTLGGRRLEIQFCGNILAGHEESWDRVLIAAEDVTGLQEARREAASAAAYARGLFEHSPVALMVKDFSGVKRLLDTEVAPGCLDLGLFMDTSEDFRLRCIEAMRIMDSNRQSRRLLGTADAGTSTGRHIDLLHSNFASTLRDRVIGLWNGELFQERETTLTRLDGSRIHVHEQVSVLPGHERDWALVQVAWLDITARKAAELHLAQLRDHDALTGVFGRAYYNLELLRLSCFDIGPVNVLVADLDGLKSANDDRGHAAGDVLLQRAGALLAKVCRTGWTIARTGGDEFVMLMPAPRQHDLVDVVLEIRDRLRADNILWPAPGLSLSIGVATRISGEALADTVSRADAGMYREKRKHHKERRSDSTPSYEEAKGGLTAAAGR</sequence>
<dbReference type="InterPro" id="IPR043128">
    <property type="entry name" value="Rev_trsase/Diguanyl_cyclase"/>
</dbReference>
<feature type="domain" description="GGDEF" evidence="3">
    <location>
        <begin position="373"/>
        <end position="504"/>
    </location>
</feature>
<dbReference type="AlphaFoldDB" id="A0A5R9J9M6"/>